<organism evidence="7 8">
    <name type="scientific">Kaistella pullorum</name>
    <dbReference type="NCBI Taxonomy" id="2763074"/>
    <lineage>
        <taxon>Bacteria</taxon>
        <taxon>Pseudomonadati</taxon>
        <taxon>Bacteroidota</taxon>
        <taxon>Flavobacteriia</taxon>
        <taxon>Flavobacteriales</taxon>
        <taxon>Weeksellaceae</taxon>
        <taxon>Chryseobacterium group</taxon>
        <taxon>Kaistella</taxon>
    </lineage>
</organism>
<reference evidence="7 8" key="1">
    <citation type="submission" date="2020-08" db="EMBL/GenBank/DDBJ databases">
        <title>A Genomic Blueprint of the Chicken Gut Microbiome.</title>
        <authorList>
            <person name="Gilroy R."/>
            <person name="Ravi A."/>
            <person name="Getino M."/>
            <person name="Pursley I."/>
            <person name="Horton D.L."/>
            <person name="Alikhan N.-F."/>
            <person name="Baker D."/>
            <person name="Gharbi K."/>
            <person name="Hall N."/>
            <person name="Watson M."/>
            <person name="Adriaenssens E.M."/>
            <person name="Foster-Nyarko E."/>
            <person name="Jarju S."/>
            <person name="Secka A."/>
            <person name="Antonio M."/>
            <person name="Oren A."/>
            <person name="Chaudhuri R."/>
            <person name="La Ragione R.M."/>
            <person name="Hildebrand F."/>
            <person name="Pallen M.J."/>
        </authorList>
    </citation>
    <scope>NUCLEOTIDE SEQUENCE [LARGE SCALE GENOMIC DNA]</scope>
    <source>
        <strain evidence="7 8">Sa1CVA4</strain>
    </source>
</reference>
<keyword evidence="3" id="KW-0255">Endonuclease</keyword>
<keyword evidence="5" id="KW-1015">Disulfide bond</keyword>
<dbReference type="Pfam" id="PF02265">
    <property type="entry name" value="S1-P1_nuclease"/>
    <property type="match status" value="1"/>
</dbReference>
<dbReference type="SUPFAM" id="SSF48537">
    <property type="entry name" value="Phospholipase C/P1 nuclease"/>
    <property type="match status" value="1"/>
</dbReference>
<evidence type="ECO:0000256" key="3">
    <source>
        <dbReference type="ARBA" id="ARBA00022759"/>
    </source>
</evidence>
<keyword evidence="2" id="KW-0479">Metal-binding</keyword>
<evidence type="ECO:0000256" key="2">
    <source>
        <dbReference type="ARBA" id="ARBA00022723"/>
    </source>
</evidence>
<dbReference type="Gene3D" id="1.10.575.10">
    <property type="entry name" value="P1 Nuclease"/>
    <property type="match status" value="1"/>
</dbReference>
<proteinExistence type="predicted"/>
<keyword evidence="8" id="KW-1185">Reference proteome</keyword>
<evidence type="ECO:0000256" key="6">
    <source>
        <dbReference type="ARBA" id="ARBA00023180"/>
    </source>
</evidence>
<dbReference type="InterPro" id="IPR003154">
    <property type="entry name" value="S1/P1nuclease"/>
</dbReference>
<sequence>MNRFFNRLILAGGLIISGFMYSYGITGHRIVAEIAERNLTRKAKKNLKKIIGDQKLAYWANWPDFIKADTTGTWKHSEVWHYVNVNSQPNAKMFSDSLQAQKGPNLYTEIKALSTKIKDKNTPQNEREIALRFLIHMVGDSSQPLHVGRAEDLGGNTIKIKFFGDNTNLHSLWDSKLIDFQKYSYEEYATVLNVKSKKEIEQIQSGTLEDWFYDSQKMADTIYANTVAGAAYSYDYNYKFAQTMERQLLHGGLRLAKILNEIL</sequence>
<dbReference type="Proteomes" id="UP000626242">
    <property type="component" value="Unassembled WGS sequence"/>
</dbReference>
<evidence type="ECO:0000256" key="4">
    <source>
        <dbReference type="ARBA" id="ARBA00022801"/>
    </source>
</evidence>
<dbReference type="InterPro" id="IPR008947">
    <property type="entry name" value="PLipase_C/P1_nuclease_dom_sf"/>
</dbReference>
<dbReference type="RefSeq" id="WP_251833424.1">
    <property type="nucleotide sequence ID" value="NZ_JACSPS010000002.1"/>
</dbReference>
<comment type="caution">
    <text evidence="7">The sequence shown here is derived from an EMBL/GenBank/DDBJ whole genome shotgun (WGS) entry which is preliminary data.</text>
</comment>
<dbReference type="PANTHER" id="PTHR33146">
    <property type="entry name" value="ENDONUCLEASE 4"/>
    <property type="match status" value="1"/>
</dbReference>
<accession>A0ABR8WME7</accession>
<evidence type="ECO:0000313" key="7">
    <source>
        <dbReference type="EMBL" id="MBD8018230.1"/>
    </source>
</evidence>
<keyword evidence="4" id="KW-0378">Hydrolase</keyword>
<dbReference type="PANTHER" id="PTHR33146:SF26">
    <property type="entry name" value="ENDONUCLEASE 4"/>
    <property type="match status" value="1"/>
</dbReference>
<keyword evidence="1" id="KW-0540">Nuclease</keyword>
<protein>
    <submittedName>
        <fullName evidence="7">S1/P1 nuclease</fullName>
    </submittedName>
</protein>
<gene>
    <name evidence="7" type="ORF">H9628_07075</name>
</gene>
<keyword evidence="6" id="KW-0325">Glycoprotein</keyword>
<dbReference type="CDD" id="cd11010">
    <property type="entry name" value="S1-P1_nuclease"/>
    <property type="match status" value="1"/>
</dbReference>
<dbReference type="EMBL" id="JACSPS010000002">
    <property type="protein sequence ID" value="MBD8018230.1"/>
    <property type="molecule type" value="Genomic_DNA"/>
</dbReference>
<evidence type="ECO:0000313" key="8">
    <source>
        <dbReference type="Proteomes" id="UP000626242"/>
    </source>
</evidence>
<name>A0ABR8WME7_9FLAO</name>
<evidence type="ECO:0000256" key="5">
    <source>
        <dbReference type="ARBA" id="ARBA00023157"/>
    </source>
</evidence>
<evidence type="ECO:0000256" key="1">
    <source>
        <dbReference type="ARBA" id="ARBA00022722"/>
    </source>
</evidence>